<sequence>MAVRPFAVGIMLGVHQDPRVSVEKCKKVGVTNAQLGVPPDEWLTLEGAREVKRMFDDAGVTITTVFCGFEGERYDDIETVRRTVGYVPEETREERVRKTLQIAEWAYAMGVKRIAAHFGFIPEDPTDIRYPICVETMQRICDYLLPKGMTFGLETGQESADTLLRFIRDVGRKNLNVNFDPANMILYGTEDPIPALRKVAKYVVSVHCKDGKWPTEPGKLGTEVPLGEGEVGIDRFIATLKRIGYKGPLTIEREVPDPPQTDDMLKGKALLESLVKGGAKRTVARR</sequence>
<dbReference type="AlphaFoldDB" id="A0A2H5XCY1"/>
<dbReference type="InterPro" id="IPR013022">
    <property type="entry name" value="Xyl_isomerase-like_TIM-brl"/>
</dbReference>
<feature type="domain" description="Xylose isomerase-like TIM barrel" evidence="1">
    <location>
        <begin position="23"/>
        <end position="267"/>
    </location>
</feature>
<protein>
    <recommendedName>
        <fullName evidence="1">Xylose isomerase-like TIM barrel domain-containing protein</fullName>
    </recommendedName>
</protein>
<dbReference type="Proteomes" id="UP000236173">
    <property type="component" value="Unassembled WGS sequence"/>
</dbReference>
<comment type="caution">
    <text evidence="2">The sequence shown here is derived from an EMBL/GenBank/DDBJ whole genome shotgun (WGS) entry which is preliminary data.</text>
</comment>
<dbReference type="Pfam" id="PF01261">
    <property type="entry name" value="AP_endonuc_2"/>
    <property type="match status" value="1"/>
</dbReference>
<organism evidence="2 3">
    <name type="scientific">Candidatus Fervidibacter japonicus</name>
    <dbReference type="NCBI Taxonomy" id="2035412"/>
    <lineage>
        <taxon>Bacteria</taxon>
        <taxon>Candidatus Fervidibacterota</taxon>
        <taxon>Candidatus Fervidibacter</taxon>
    </lineage>
</organism>
<evidence type="ECO:0000313" key="3">
    <source>
        <dbReference type="Proteomes" id="UP000236173"/>
    </source>
</evidence>
<proteinExistence type="predicted"/>
<dbReference type="Gene3D" id="3.20.20.150">
    <property type="entry name" value="Divalent-metal-dependent TIM barrel enzymes"/>
    <property type="match status" value="1"/>
</dbReference>
<dbReference type="InterPro" id="IPR036237">
    <property type="entry name" value="Xyl_isomerase-like_sf"/>
</dbReference>
<dbReference type="InterPro" id="IPR050312">
    <property type="entry name" value="IolE/XylAMocC-like"/>
</dbReference>
<dbReference type="EMBL" id="BEHT01000019">
    <property type="protein sequence ID" value="GBC99041.1"/>
    <property type="molecule type" value="Genomic_DNA"/>
</dbReference>
<gene>
    <name evidence="2" type="ORF">HRbin17_01562</name>
</gene>
<dbReference type="PANTHER" id="PTHR12110">
    <property type="entry name" value="HYDROXYPYRUVATE ISOMERASE"/>
    <property type="match status" value="1"/>
</dbReference>
<name>A0A2H5XCY1_9BACT</name>
<reference evidence="3" key="1">
    <citation type="submission" date="2017-09" db="EMBL/GenBank/DDBJ databases">
        <title>Metaegenomics of thermophilic ammonia-oxidizing enrichment culture.</title>
        <authorList>
            <person name="Kato S."/>
            <person name="Suzuki K."/>
        </authorList>
    </citation>
    <scope>NUCLEOTIDE SEQUENCE [LARGE SCALE GENOMIC DNA]</scope>
</reference>
<dbReference type="PANTHER" id="PTHR12110:SF41">
    <property type="entry name" value="INOSOSE DEHYDRATASE"/>
    <property type="match status" value="1"/>
</dbReference>
<evidence type="ECO:0000313" key="2">
    <source>
        <dbReference type="EMBL" id="GBC99041.1"/>
    </source>
</evidence>
<accession>A0A2H5XCY1</accession>
<dbReference type="SUPFAM" id="SSF51658">
    <property type="entry name" value="Xylose isomerase-like"/>
    <property type="match status" value="1"/>
</dbReference>
<evidence type="ECO:0000259" key="1">
    <source>
        <dbReference type="Pfam" id="PF01261"/>
    </source>
</evidence>